<dbReference type="InterPro" id="IPR050869">
    <property type="entry name" value="H3K4_H4K5_MeTrfase"/>
</dbReference>
<dbReference type="GO" id="GO:0005634">
    <property type="term" value="C:nucleus"/>
    <property type="evidence" value="ECO:0007669"/>
    <property type="project" value="TreeGrafter"/>
</dbReference>
<dbReference type="STRING" id="71784.A0A1Y2AV27"/>
<dbReference type="Gene3D" id="2.170.270.10">
    <property type="entry name" value="SET domain"/>
    <property type="match status" value="1"/>
</dbReference>
<dbReference type="PANTHER" id="PTHR12197:SF251">
    <property type="entry name" value="EG:BACR7C10.4 PROTEIN"/>
    <property type="match status" value="1"/>
</dbReference>
<reference evidence="1 2" key="1">
    <citation type="submission" date="2016-07" db="EMBL/GenBank/DDBJ databases">
        <title>Pervasive Adenine N6-methylation of Active Genes in Fungi.</title>
        <authorList>
            <consortium name="DOE Joint Genome Institute"/>
            <person name="Mondo S.J."/>
            <person name="Dannebaum R.O."/>
            <person name="Kuo R.C."/>
            <person name="Labutti K."/>
            <person name="Haridas S."/>
            <person name="Kuo A."/>
            <person name="Salamov A."/>
            <person name="Ahrendt S.R."/>
            <person name="Lipzen A."/>
            <person name="Sullivan W."/>
            <person name="Andreopoulos W.B."/>
            <person name="Clum A."/>
            <person name="Lindquist E."/>
            <person name="Daum C."/>
            <person name="Ramamoorthy G.K."/>
            <person name="Gryganskyi A."/>
            <person name="Culley D."/>
            <person name="Magnuson J.K."/>
            <person name="James T.Y."/>
            <person name="O'Malley M.A."/>
            <person name="Stajich J.E."/>
            <person name="Spatafora J.W."/>
            <person name="Visel A."/>
            <person name="Grigoriev I.V."/>
        </authorList>
    </citation>
    <scope>NUCLEOTIDE SEQUENCE [LARGE SCALE GENOMIC DNA]</scope>
    <source>
        <strain evidence="1 2">68-887.2</strain>
    </source>
</reference>
<protein>
    <recommendedName>
        <fullName evidence="3">SET domain-containing protein</fullName>
    </recommendedName>
</protein>
<dbReference type="SUPFAM" id="SSF144232">
    <property type="entry name" value="HIT/MYND zinc finger-like"/>
    <property type="match status" value="1"/>
</dbReference>
<sequence length="245" mass="27418">MLPCGRCQKVVFCSARCYAKNFEEHCLECRALGAVASKESVSAKVRLVVKVLRSGKKGLLKNHELSTLTGGSTISPIAPLAHFVRYFLEDFDTDRIMKFNYNRHGLRDQDDLLRITREIVAAIFPVQNPLGTNIGLCVSPDVSVFKHECASTAFISFPDGVDVEQSMYVVASENFQAGESISISYVDHGLPYHLRDRPLRESGFDHFCMACRGSDPDPRFCAIHDNGCGRIHITRELLLDDTDFR</sequence>
<dbReference type="SUPFAM" id="SSF82199">
    <property type="entry name" value="SET domain"/>
    <property type="match status" value="1"/>
</dbReference>
<proteinExistence type="predicted"/>
<keyword evidence="2" id="KW-1185">Reference proteome</keyword>
<accession>A0A1Y2AV27</accession>
<dbReference type="Proteomes" id="UP000193986">
    <property type="component" value="Unassembled WGS sequence"/>
</dbReference>
<dbReference type="Gene3D" id="6.10.140.2220">
    <property type="match status" value="1"/>
</dbReference>
<dbReference type="EMBL" id="MCFC01000048">
    <property type="protein sequence ID" value="ORY26304.1"/>
    <property type="molecule type" value="Genomic_DNA"/>
</dbReference>
<evidence type="ECO:0000313" key="2">
    <source>
        <dbReference type="Proteomes" id="UP000193986"/>
    </source>
</evidence>
<evidence type="ECO:0000313" key="1">
    <source>
        <dbReference type="EMBL" id="ORY26304.1"/>
    </source>
</evidence>
<dbReference type="AlphaFoldDB" id="A0A1Y2AV27"/>
<dbReference type="Gene3D" id="1.10.220.160">
    <property type="match status" value="1"/>
</dbReference>
<dbReference type="PANTHER" id="PTHR12197">
    <property type="entry name" value="HISTONE-LYSINE N-METHYLTRANSFERASE SMYD"/>
    <property type="match status" value="1"/>
</dbReference>
<dbReference type="InterPro" id="IPR046341">
    <property type="entry name" value="SET_dom_sf"/>
</dbReference>
<gene>
    <name evidence="1" type="ORF">BCR39DRAFT_257660</name>
</gene>
<organism evidence="1 2">
    <name type="scientific">Naematelia encephala</name>
    <dbReference type="NCBI Taxonomy" id="71784"/>
    <lineage>
        <taxon>Eukaryota</taxon>
        <taxon>Fungi</taxon>
        <taxon>Dikarya</taxon>
        <taxon>Basidiomycota</taxon>
        <taxon>Agaricomycotina</taxon>
        <taxon>Tremellomycetes</taxon>
        <taxon>Tremellales</taxon>
        <taxon>Naemateliaceae</taxon>
        <taxon>Naematelia</taxon>
    </lineage>
</organism>
<evidence type="ECO:0008006" key="3">
    <source>
        <dbReference type="Google" id="ProtNLM"/>
    </source>
</evidence>
<dbReference type="InParanoid" id="A0A1Y2AV27"/>
<comment type="caution">
    <text evidence="1">The sequence shown here is derived from an EMBL/GenBank/DDBJ whole genome shotgun (WGS) entry which is preliminary data.</text>
</comment>
<name>A0A1Y2AV27_9TREE</name>
<dbReference type="OrthoDB" id="265717at2759"/>